<accession>U5D3Q0</accession>
<evidence type="ECO:0000313" key="3">
    <source>
        <dbReference type="EMBL" id="ERN16875.1"/>
    </source>
</evidence>
<organism evidence="3 4">
    <name type="scientific">Amborella trichopoda</name>
    <dbReference type="NCBI Taxonomy" id="13333"/>
    <lineage>
        <taxon>Eukaryota</taxon>
        <taxon>Viridiplantae</taxon>
        <taxon>Streptophyta</taxon>
        <taxon>Embryophyta</taxon>
        <taxon>Tracheophyta</taxon>
        <taxon>Spermatophyta</taxon>
        <taxon>Magnoliopsida</taxon>
        <taxon>Amborellales</taxon>
        <taxon>Amborellaceae</taxon>
        <taxon>Amborella</taxon>
    </lineage>
</organism>
<feature type="domain" description="SCA7" evidence="2">
    <location>
        <begin position="203"/>
        <end position="269"/>
    </location>
</feature>
<gene>
    <name evidence="3" type="ORF">AMTR_s00057p00152610</name>
</gene>
<dbReference type="HOGENOM" id="CLU_049805_0_0_1"/>
<name>U5D3Q0_AMBTC</name>
<evidence type="ECO:0000313" key="4">
    <source>
        <dbReference type="Proteomes" id="UP000017836"/>
    </source>
</evidence>
<keyword evidence="4" id="KW-1185">Reference proteome</keyword>
<sequence length="446" mass="48186">MVAMERLLTSGNFSELSAEEARLEKLAAKTIHKEMNEADEANLLEEEDMHVFDCKPMTDPLHLVCCNACKKPIKSSQYAAHAERCKSLNSAEDTGLELDGGAGHKKPPRKGRKKIQTAHDNPATANGEQERSESLDGDDTAASESANMDDHTGMASSLSREVKRISSSMDGPLVIDGSGVSPGSGINSGGVMSPSKRAKLMPAECMTTSDGQETRCGVVTETGTCCQGSLTCRVHSEPSKRSVAGRQQPYDVMTGRQKPLPLHVHDSAAKDDICASEIPVPLATKMYPRQRSYRLRAALGHLYREALAKEQQHNDPQSPKQPLENSMISSQVLSPNNMSHEARKEAINQMKNDLCAFPVTRKPDQLLAQSSELCLGLSGGYSSVMGAFPGQLQDNNNDFARPAMSVDANPMGIMRTRYISTPYSFPGNSGAAITNMQQPNGIVPVI</sequence>
<dbReference type="STRING" id="13333.U5D3Q0"/>
<dbReference type="PANTHER" id="PTHR47805:SF1">
    <property type="entry name" value="SAGA-ASSOCIATED FACTOR 73"/>
    <property type="match status" value="1"/>
</dbReference>
<feature type="region of interest" description="Disordered" evidence="1">
    <location>
        <begin position="95"/>
        <end position="161"/>
    </location>
</feature>
<dbReference type="Proteomes" id="UP000017836">
    <property type="component" value="Unassembled WGS sequence"/>
</dbReference>
<dbReference type="InterPro" id="IPR037804">
    <property type="entry name" value="SGF73"/>
</dbReference>
<dbReference type="OMA" id="GINPGNR"/>
<dbReference type="Pfam" id="PF08313">
    <property type="entry name" value="SCA7"/>
    <property type="match status" value="1"/>
</dbReference>
<dbReference type="Gramene" id="ERN16875">
    <property type="protein sequence ID" value="ERN16875"/>
    <property type="gene ID" value="AMTR_s00057p00152610"/>
</dbReference>
<dbReference type="GO" id="GO:0000124">
    <property type="term" value="C:SAGA complex"/>
    <property type="evidence" value="ECO:0007669"/>
    <property type="project" value="InterPro"/>
</dbReference>
<protein>
    <recommendedName>
        <fullName evidence="2">SCA7 domain-containing protein</fullName>
    </recommendedName>
</protein>
<evidence type="ECO:0000259" key="2">
    <source>
        <dbReference type="PROSITE" id="PS51505"/>
    </source>
</evidence>
<dbReference type="PANTHER" id="PTHR47805">
    <property type="entry name" value="SAGA-ASSOCIATED FACTOR 73"/>
    <property type="match status" value="1"/>
</dbReference>
<reference evidence="4" key="1">
    <citation type="journal article" date="2013" name="Science">
        <title>The Amborella genome and the evolution of flowering plants.</title>
        <authorList>
            <consortium name="Amborella Genome Project"/>
        </authorList>
    </citation>
    <scope>NUCLEOTIDE SEQUENCE [LARGE SCALE GENOMIC DNA]</scope>
</reference>
<evidence type="ECO:0000256" key="1">
    <source>
        <dbReference type="SAM" id="MobiDB-lite"/>
    </source>
</evidence>
<feature type="compositionally biased region" description="Basic residues" evidence="1">
    <location>
        <begin position="103"/>
        <end position="116"/>
    </location>
</feature>
<dbReference type="EMBL" id="KI392405">
    <property type="protein sequence ID" value="ERN16875.1"/>
    <property type="molecule type" value="Genomic_DNA"/>
</dbReference>
<dbReference type="AlphaFoldDB" id="U5D3Q0"/>
<dbReference type="InterPro" id="IPR013243">
    <property type="entry name" value="SCA7_dom"/>
</dbReference>
<dbReference type="PROSITE" id="PS51505">
    <property type="entry name" value="SCA7"/>
    <property type="match status" value="1"/>
</dbReference>
<proteinExistence type="predicted"/>
<dbReference type="eggNOG" id="ENOG502QVG9">
    <property type="taxonomic scope" value="Eukaryota"/>
</dbReference>